<proteinExistence type="predicted"/>
<evidence type="ECO:0000256" key="1">
    <source>
        <dbReference type="SAM" id="MobiDB-lite"/>
    </source>
</evidence>
<feature type="signal peptide" evidence="2">
    <location>
        <begin position="1"/>
        <end position="16"/>
    </location>
</feature>
<feature type="chain" id="PRO_5046006112" evidence="2">
    <location>
        <begin position="17"/>
        <end position="319"/>
    </location>
</feature>
<keyword evidence="4" id="KW-1185">Reference proteome</keyword>
<sequence length="319" mass="35619">MKILTVALTATSIALAGTSAYLWRQLDGERQKVVAAELALAKARTAVPDARPHESMEDASVEPAGPNALATALPGARVAEAGAQESPAESPEARFMRRERTSPYATPQGREMMRLMNKVGNKRAYGDLIKQLGLKDSEVDALLNALADQDEREFETFQQARRSSEGRVDREALETARRDVQTQTQAQIASMLGASTAQKLSDYQATLGERMQVQQLSEQLDAFGLKLTDAQEEQMIAAMSEEKAAFPQPKFNWDDPKARETNLEWREQFNRRVLARSTSILSSEQQRQISEIQTWQTSMQRQGMNRPQRPRGMRPDNPG</sequence>
<name>A0ABV8T236_9GAMM</name>
<dbReference type="EMBL" id="JBHSDU010000015">
    <property type="protein sequence ID" value="MFC4313766.1"/>
    <property type="molecule type" value="Genomic_DNA"/>
</dbReference>
<feature type="region of interest" description="Disordered" evidence="1">
    <location>
        <begin position="47"/>
        <end position="66"/>
    </location>
</feature>
<feature type="region of interest" description="Disordered" evidence="1">
    <location>
        <begin position="294"/>
        <end position="319"/>
    </location>
</feature>
<dbReference type="Proteomes" id="UP001595904">
    <property type="component" value="Unassembled WGS sequence"/>
</dbReference>
<evidence type="ECO:0000256" key="2">
    <source>
        <dbReference type="SAM" id="SignalP"/>
    </source>
</evidence>
<evidence type="ECO:0000313" key="4">
    <source>
        <dbReference type="Proteomes" id="UP001595904"/>
    </source>
</evidence>
<feature type="compositionally biased region" description="Polar residues" evidence="1">
    <location>
        <begin position="294"/>
        <end position="305"/>
    </location>
</feature>
<comment type="caution">
    <text evidence="3">The sequence shown here is derived from an EMBL/GenBank/DDBJ whole genome shotgun (WGS) entry which is preliminary data.</text>
</comment>
<gene>
    <name evidence="3" type="ORF">ACFPN2_32130</name>
</gene>
<accession>A0ABV8T236</accession>
<evidence type="ECO:0000313" key="3">
    <source>
        <dbReference type="EMBL" id="MFC4313766.1"/>
    </source>
</evidence>
<organism evidence="3 4">
    <name type="scientific">Steroidobacter flavus</name>
    <dbReference type="NCBI Taxonomy" id="1842136"/>
    <lineage>
        <taxon>Bacteria</taxon>
        <taxon>Pseudomonadati</taxon>
        <taxon>Pseudomonadota</taxon>
        <taxon>Gammaproteobacteria</taxon>
        <taxon>Steroidobacterales</taxon>
        <taxon>Steroidobacteraceae</taxon>
        <taxon>Steroidobacter</taxon>
    </lineage>
</organism>
<dbReference type="RefSeq" id="WP_380604376.1">
    <property type="nucleotide sequence ID" value="NZ_JBHSDU010000015.1"/>
</dbReference>
<protein>
    <submittedName>
        <fullName evidence="3">Uncharacterized protein</fullName>
    </submittedName>
</protein>
<reference evidence="4" key="1">
    <citation type="journal article" date="2019" name="Int. J. Syst. Evol. Microbiol.">
        <title>The Global Catalogue of Microorganisms (GCM) 10K type strain sequencing project: providing services to taxonomists for standard genome sequencing and annotation.</title>
        <authorList>
            <consortium name="The Broad Institute Genomics Platform"/>
            <consortium name="The Broad Institute Genome Sequencing Center for Infectious Disease"/>
            <person name="Wu L."/>
            <person name="Ma J."/>
        </authorList>
    </citation>
    <scope>NUCLEOTIDE SEQUENCE [LARGE SCALE GENOMIC DNA]</scope>
    <source>
        <strain evidence="4">CGMCC 1.10759</strain>
    </source>
</reference>
<keyword evidence="2" id="KW-0732">Signal</keyword>